<dbReference type="GO" id="GO:0003677">
    <property type="term" value="F:DNA binding"/>
    <property type="evidence" value="ECO:0007669"/>
    <property type="project" value="UniProtKB-KW"/>
</dbReference>
<dbReference type="GO" id="GO:0030527">
    <property type="term" value="F:structural constituent of chromatin"/>
    <property type="evidence" value="ECO:0007669"/>
    <property type="project" value="InterPro"/>
</dbReference>
<dbReference type="SUPFAM" id="SSF47729">
    <property type="entry name" value="IHF-like DNA-binding proteins"/>
    <property type="match status" value="1"/>
</dbReference>
<sequence length="92" mass="9707">MRKPELAAAIAERADLSKDKASQVLNTILDEISGSLSKGGDVTLIGFGTFTVRERAARTGKNPQTGEPLTIPASKNVAFKPGKNLKDAVAKK</sequence>
<dbReference type="InterPro" id="IPR000119">
    <property type="entry name" value="Hist_DNA-bd"/>
</dbReference>
<dbReference type="OrthoDB" id="9799835at2"/>
<evidence type="ECO:0000313" key="6">
    <source>
        <dbReference type="EMBL" id="BBG28883.1"/>
    </source>
</evidence>
<dbReference type="InterPro" id="IPR020816">
    <property type="entry name" value="Histone-like_DNA-bd_CS"/>
</dbReference>
<accession>A0A348HB81</accession>
<dbReference type="GO" id="GO:0030261">
    <property type="term" value="P:chromosome condensation"/>
    <property type="evidence" value="ECO:0007669"/>
    <property type="project" value="UniProtKB-KW"/>
</dbReference>
<comment type="function">
    <text evidence="1">Histone-like DNA-binding protein which is capable of wrapping DNA to stabilize it, and thus to prevent its denaturation under extreme environmental conditions.</text>
</comment>
<organism evidence="6 7">
    <name type="scientific">Zymobacter palmae</name>
    <dbReference type="NCBI Taxonomy" id="33074"/>
    <lineage>
        <taxon>Bacteria</taxon>
        <taxon>Pseudomonadati</taxon>
        <taxon>Pseudomonadota</taxon>
        <taxon>Gammaproteobacteria</taxon>
        <taxon>Oceanospirillales</taxon>
        <taxon>Halomonadaceae</taxon>
        <taxon>Zymobacter group</taxon>
        <taxon>Zymobacter</taxon>
    </lineage>
</organism>
<evidence type="ECO:0000256" key="2">
    <source>
        <dbReference type="ARBA" id="ARBA00010529"/>
    </source>
</evidence>
<comment type="similarity">
    <text evidence="2 5">Belongs to the bacterial histone-like protein family.</text>
</comment>
<dbReference type="CDD" id="cd13831">
    <property type="entry name" value="HU"/>
    <property type="match status" value="1"/>
</dbReference>
<dbReference type="PANTHER" id="PTHR33175:SF3">
    <property type="entry name" value="DNA-BINDING PROTEIN HU-BETA"/>
    <property type="match status" value="1"/>
</dbReference>
<dbReference type="Gene3D" id="4.10.520.10">
    <property type="entry name" value="IHF-like DNA-binding proteins"/>
    <property type="match status" value="1"/>
</dbReference>
<reference evidence="6 7" key="1">
    <citation type="submission" date="2018-09" db="EMBL/GenBank/DDBJ databases">
        <title>Zymobacter palmae IAM14233 (=T109) whole genome analysis.</title>
        <authorList>
            <person name="Yanase H."/>
        </authorList>
    </citation>
    <scope>NUCLEOTIDE SEQUENCE [LARGE SCALE GENOMIC DNA]</scope>
    <source>
        <strain evidence="6 7">IAM14233</strain>
    </source>
</reference>
<dbReference type="PRINTS" id="PR01727">
    <property type="entry name" value="DNABINDINGHU"/>
</dbReference>
<keyword evidence="4 6" id="KW-0238">DNA-binding</keyword>
<dbReference type="KEGG" id="zpl:ZBT109_0083"/>
<proteinExistence type="inferred from homology"/>
<dbReference type="PANTHER" id="PTHR33175">
    <property type="entry name" value="DNA-BINDING PROTEIN HU"/>
    <property type="match status" value="1"/>
</dbReference>
<keyword evidence="7" id="KW-1185">Reference proteome</keyword>
<dbReference type="GO" id="GO:0005829">
    <property type="term" value="C:cytosol"/>
    <property type="evidence" value="ECO:0007669"/>
    <property type="project" value="TreeGrafter"/>
</dbReference>
<gene>
    <name evidence="6" type="ORF">ZBT109_0083</name>
</gene>
<evidence type="ECO:0000256" key="3">
    <source>
        <dbReference type="ARBA" id="ARBA00023067"/>
    </source>
</evidence>
<dbReference type="PROSITE" id="PS00045">
    <property type="entry name" value="HISTONE_LIKE"/>
    <property type="match status" value="1"/>
</dbReference>
<dbReference type="InterPro" id="IPR010992">
    <property type="entry name" value="IHF-like_DNA-bd_dom_sf"/>
</dbReference>
<evidence type="ECO:0000256" key="1">
    <source>
        <dbReference type="ARBA" id="ARBA00003819"/>
    </source>
</evidence>
<evidence type="ECO:0000256" key="4">
    <source>
        <dbReference type="ARBA" id="ARBA00023125"/>
    </source>
</evidence>
<dbReference type="Pfam" id="PF00216">
    <property type="entry name" value="Bac_DNA_binding"/>
    <property type="match status" value="1"/>
</dbReference>
<evidence type="ECO:0000256" key="5">
    <source>
        <dbReference type="RuleBase" id="RU003939"/>
    </source>
</evidence>
<dbReference type="AlphaFoldDB" id="A0A348HB81"/>
<name>A0A348HB81_9GAMM</name>
<dbReference type="SMART" id="SM00411">
    <property type="entry name" value="BHL"/>
    <property type="match status" value="1"/>
</dbReference>
<dbReference type="Proteomes" id="UP000267342">
    <property type="component" value="Chromosome"/>
</dbReference>
<keyword evidence="3" id="KW-0226">DNA condensation</keyword>
<dbReference type="STRING" id="1123510.GCA_000620025_00171"/>
<evidence type="ECO:0000313" key="7">
    <source>
        <dbReference type="Proteomes" id="UP000267342"/>
    </source>
</evidence>
<dbReference type="EMBL" id="AP018933">
    <property type="protein sequence ID" value="BBG28883.1"/>
    <property type="molecule type" value="Genomic_DNA"/>
</dbReference>
<dbReference type="RefSeq" id="WP_027704418.1">
    <property type="nucleotide sequence ID" value="NZ_AP018933.1"/>
</dbReference>
<protein>
    <submittedName>
        <fullName evidence="6">Bacterial nucleoid DNA-binding protein</fullName>
    </submittedName>
</protein>